<evidence type="ECO:0000313" key="1">
    <source>
        <dbReference type="EMBL" id="KAF2574307.1"/>
    </source>
</evidence>
<dbReference type="Proteomes" id="UP000266723">
    <property type="component" value="Unassembled WGS sequence"/>
</dbReference>
<accession>A0A8S9IZL7</accession>
<evidence type="ECO:0000313" key="3">
    <source>
        <dbReference type="Proteomes" id="UP000266723"/>
    </source>
</evidence>
<reference evidence="2 3" key="3">
    <citation type="journal article" date="2020" name="BMC Genomics">
        <title>Intraspecific diversification of the crop wild relative Brassica cretica Lam. using demographic model selection.</title>
        <authorList>
            <person name="Kioukis A."/>
            <person name="Michalopoulou V.A."/>
            <person name="Briers L."/>
            <person name="Pirintsos S."/>
            <person name="Studholme D.J."/>
            <person name="Pavlidis P."/>
            <person name="Sarris P.F."/>
        </authorList>
    </citation>
    <scope>NUCLEOTIDE SEQUENCE [LARGE SCALE GENOMIC DNA]</scope>
    <source>
        <strain evidence="3">cv. PFS-1207/04</strain>
        <strain evidence="2">PFS-1207/04</strain>
    </source>
</reference>
<organism evidence="1">
    <name type="scientific">Brassica cretica</name>
    <name type="common">Mustard</name>
    <dbReference type="NCBI Taxonomy" id="69181"/>
    <lineage>
        <taxon>Eukaryota</taxon>
        <taxon>Viridiplantae</taxon>
        <taxon>Streptophyta</taxon>
        <taxon>Embryophyta</taxon>
        <taxon>Tracheophyta</taxon>
        <taxon>Spermatophyta</taxon>
        <taxon>Magnoliopsida</taxon>
        <taxon>eudicotyledons</taxon>
        <taxon>Gunneridae</taxon>
        <taxon>Pentapetalae</taxon>
        <taxon>rosids</taxon>
        <taxon>malvids</taxon>
        <taxon>Brassicales</taxon>
        <taxon>Brassicaceae</taxon>
        <taxon>Brassiceae</taxon>
        <taxon>Brassica</taxon>
    </lineage>
</organism>
<keyword evidence="3" id="KW-1185">Reference proteome</keyword>
<sequence>MQWIWKLSLFDGWKKVKGRDQNFNELNRRASQSLQWRISKIMRNPNFQNVAYQASLCLIGLETLSNFTAQSHAKGTKPTMMFNETLPFTRLDTCRREIDRLI</sequence>
<evidence type="ECO:0000313" key="2">
    <source>
        <dbReference type="EMBL" id="KAF3563641.1"/>
    </source>
</evidence>
<proteinExistence type="predicted"/>
<dbReference type="EMBL" id="QGKV02000759">
    <property type="protein sequence ID" value="KAF3563641.1"/>
    <property type="molecule type" value="Genomic_DNA"/>
</dbReference>
<reference evidence="2" key="2">
    <citation type="submission" date="2019-12" db="EMBL/GenBank/DDBJ databases">
        <authorList>
            <person name="Studholme D.J."/>
            <person name="Sarris P."/>
        </authorList>
    </citation>
    <scope>NUCLEOTIDE SEQUENCE</scope>
    <source>
        <strain evidence="2">PFS-1207/04</strain>
        <tissue evidence="2">Leaf</tissue>
    </source>
</reference>
<reference evidence="1" key="1">
    <citation type="submission" date="2019-12" db="EMBL/GenBank/DDBJ databases">
        <title>Genome sequencing and annotation of Brassica cretica.</title>
        <authorList>
            <person name="Studholme D.J."/>
            <person name="Sarris P.F."/>
        </authorList>
    </citation>
    <scope>NUCLEOTIDE SEQUENCE</scope>
    <source>
        <strain evidence="1">PFS-102/07</strain>
        <tissue evidence="1">Leaf</tissue>
    </source>
</reference>
<name>A0A8S9IZL7_BRACR</name>
<comment type="caution">
    <text evidence="1">The sequence shown here is derived from an EMBL/GenBank/DDBJ whole genome shotgun (WGS) entry which is preliminary data.</text>
</comment>
<protein>
    <submittedName>
        <fullName evidence="1">Uncharacterized protein</fullName>
    </submittedName>
</protein>
<dbReference type="AlphaFoldDB" id="A0A8S9IZL7"/>
<gene>
    <name evidence="2" type="ORF">DY000_02012770</name>
    <name evidence="1" type="ORF">F2Q70_00001681</name>
</gene>
<dbReference type="EMBL" id="QGKY02001015">
    <property type="protein sequence ID" value="KAF2574307.1"/>
    <property type="molecule type" value="Genomic_DNA"/>
</dbReference>